<comment type="cofactor">
    <cofactor evidence="1">
        <name>heme b</name>
        <dbReference type="ChEBI" id="CHEBI:60344"/>
    </cofactor>
</comment>
<evidence type="ECO:0000256" key="3">
    <source>
        <dbReference type="ARBA" id="ARBA00022692"/>
    </source>
</evidence>
<dbReference type="PANTHER" id="PTHR23289">
    <property type="entry name" value="CYTOCHROME C OXIDASE ASSEMBLY PROTEIN COX15"/>
    <property type="match status" value="1"/>
</dbReference>
<dbReference type="GO" id="GO:0120547">
    <property type="term" value="F:heme A synthase activity"/>
    <property type="evidence" value="ECO:0007669"/>
    <property type="project" value="UniProtKB-EC"/>
</dbReference>
<evidence type="ECO:0000256" key="2">
    <source>
        <dbReference type="ARBA" id="ARBA00004141"/>
    </source>
</evidence>
<sequence>MASKQAASALLSKGLPWMTQASQNHYAPTGKWILGTAGMVLGMIHVGGVTRLTQSGLSMTSWSPLGSLPPMNQEEWETEFARYKEYPEWQQRQSMTLSDFKFIFGWEYGHRMLGRVVGVCFALPWMYFTVRRKIPPGYQKRMVGLLAMGGTQGLVGWWMVKSGLGDDRRSDRNEIRVRPIRLTAHLTMALATYGALVWTGLDLLHYPHNNNTKLQDMVATLSKESLRQARVLRTKSWVLSGLTFVTVASGALVAGNDAGRAYNTYPKMGDEWIPSEIMDLSPWHRNLIENTATVQFNHRILGATTALTAVTLAAIGLSPSRAAALTPQARKGLYAVATAATAQASLGIVTLLTYVPLSLAALHQLGSVAVFTSGLYLAHALRYARPALVRTATATKSSAVKSSAETVASRMAVPKR</sequence>
<gene>
    <name evidence="13" type="ORF">SEMRO_5_G004450.1</name>
</gene>
<evidence type="ECO:0000256" key="12">
    <source>
        <dbReference type="SAM" id="Phobius"/>
    </source>
</evidence>
<keyword evidence="7" id="KW-0408">Iron</keyword>
<feature type="transmembrane region" description="Helical" evidence="12">
    <location>
        <begin position="112"/>
        <end position="130"/>
    </location>
</feature>
<evidence type="ECO:0000256" key="6">
    <source>
        <dbReference type="ARBA" id="ARBA00023002"/>
    </source>
</evidence>
<dbReference type="GO" id="GO:0005743">
    <property type="term" value="C:mitochondrial inner membrane"/>
    <property type="evidence" value="ECO:0007669"/>
    <property type="project" value="TreeGrafter"/>
</dbReference>
<evidence type="ECO:0000256" key="10">
    <source>
        <dbReference type="ARBA" id="ARBA00044501"/>
    </source>
</evidence>
<protein>
    <submittedName>
        <fullName evidence="13">Heme A synthase</fullName>
    </submittedName>
</protein>
<feature type="transmembrane region" description="Helical" evidence="12">
    <location>
        <begin position="237"/>
        <end position="255"/>
    </location>
</feature>
<evidence type="ECO:0000256" key="7">
    <source>
        <dbReference type="ARBA" id="ARBA00023004"/>
    </source>
</evidence>
<comment type="caution">
    <text evidence="13">The sequence shown here is derived from an EMBL/GenBank/DDBJ whole genome shotgun (WGS) entry which is preliminary data.</text>
</comment>
<dbReference type="Proteomes" id="UP001153069">
    <property type="component" value="Unassembled WGS sequence"/>
</dbReference>
<keyword evidence="3 12" id="KW-0812">Transmembrane</keyword>
<evidence type="ECO:0000256" key="8">
    <source>
        <dbReference type="ARBA" id="ARBA00023133"/>
    </source>
</evidence>
<dbReference type="InterPro" id="IPR003780">
    <property type="entry name" value="COX15/CtaA_fam"/>
</dbReference>
<dbReference type="Pfam" id="PF02628">
    <property type="entry name" value="COX15-CtaA"/>
    <property type="match status" value="1"/>
</dbReference>
<feature type="transmembrane region" description="Helical" evidence="12">
    <location>
        <begin position="32"/>
        <end position="52"/>
    </location>
</feature>
<organism evidence="13 14">
    <name type="scientific">Seminavis robusta</name>
    <dbReference type="NCBI Taxonomy" id="568900"/>
    <lineage>
        <taxon>Eukaryota</taxon>
        <taxon>Sar</taxon>
        <taxon>Stramenopiles</taxon>
        <taxon>Ochrophyta</taxon>
        <taxon>Bacillariophyta</taxon>
        <taxon>Bacillariophyceae</taxon>
        <taxon>Bacillariophycidae</taxon>
        <taxon>Naviculales</taxon>
        <taxon>Naviculaceae</taxon>
        <taxon>Seminavis</taxon>
    </lineage>
</organism>
<dbReference type="AlphaFoldDB" id="A0A9N8D949"/>
<dbReference type="GO" id="GO:0046872">
    <property type="term" value="F:metal ion binding"/>
    <property type="evidence" value="ECO:0007669"/>
    <property type="project" value="UniProtKB-KW"/>
</dbReference>
<name>A0A9N8D949_9STRA</name>
<dbReference type="HAMAP" id="MF_01665">
    <property type="entry name" value="HemeA_synth_type2"/>
    <property type="match status" value="1"/>
</dbReference>
<evidence type="ECO:0000256" key="4">
    <source>
        <dbReference type="ARBA" id="ARBA00022723"/>
    </source>
</evidence>
<feature type="transmembrane region" description="Helical" evidence="12">
    <location>
        <begin position="180"/>
        <end position="204"/>
    </location>
</feature>
<keyword evidence="6" id="KW-0560">Oxidoreductase</keyword>
<keyword evidence="8" id="KW-0350">Heme biosynthesis</keyword>
<comment type="pathway">
    <text evidence="10">Porphyrin-containing compound metabolism; heme A biosynthesis; heme A from heme O: step 1/1.</text>
</comment>
<keyword evidence="14" id="KW-1185">Reference proteome</keyword>
<evidence type="ECO:0000256" key="9">
    <source>
        <dbReference type="ARBA" id="ARBA00023136"/>
    </source>
</evidence>
<comment type="catalytic activity">
    <reaction evidence="11">
        <text>Fe(II)-heme o + 2 A + H2O = Fe(II)-heme a + 2 AH2</text>
        <dbReference type="Rhea" id="RHEA:63388"/>
        <dbReference type="ChEBI" id="CHEBI:13193"/>
        <dbReference type="ChEBI" id="CHEBI:15377"/>
        <dbReference type="ChEBI" id="CHEBI:17499"/>
        <dbReference type="ChEBI" id="CHEBI:60530"/>
        <dbReference type="ChEBI" id="CHEBI:61715"/>
        <dbReference type="EC" id="1.17.99.9"/>
    </reaction>
    <physiologicalReaction direction="left-to-right" evidence="11">
        <dbReference type="Rhea" id="RHEA:63389"/>
    </physiologicalReaction>
</comment>
<keyword evidence="4" id="KW-0479">Metal-binding</keyword>
<evidence type="ECO:0000256" key="1">
    <source>
        <dbReference type="ARBA" id="ARBA00001970"/>
    </source>
</evidence>
<feature type="transmembrane region" description="Helical" evidence="12">
    <location>
        <begin position="142"/>
        <end position="160"/>
    </location>
</feature>
<dbReference type="OrthoDB" id="1726137at2759"/>
<feature type="transmembrane region" description="Helical" evidence="12">
    <location>
        <begin position="361"/>
        <end position="381"/>
    </location>
</feature>
<dbReference type="InterPro" id="IPR023754">
    <property type="entry name" value="HemeA_Synthase_type2"/>
</dbReference>
<comment type="subcellular location">
    <subcellularLocation>
        <location evidence="2">Membrane</location>
        <topology evidence="2">Multi-pass membrane protein</topology>
    </subcellularLocation>
</comment>
<dbReference type="PANTHER" id="PTHR23289:SF2">
    <property type="entry name" value="CYTOCHROME C OXIDASE ASSEMBLY PROTEIN COX15 HOMOLOG"/>
    <property type="match status" value="1"/>
</dbReference>
<evidence type="ECO:0000313" key="13">
    <source>
        <dbReference type="EMBL" id="CAB9496471.1"/>
    </source>
</evidence>
<keyword evidence="9 12" id="KW-0472">Membrane</keyword>
<proteinExistence type="inferred from homology"/>
<reference evidence="13" key="1">
    <citation type="submission" date="2020-06" db="EMBL/GenBank/DDBJ databases">
        <authorList>
            <consortium name="Plant Systems Biology data submission"/>
        </authorList>
    </citation>
    <scope>NUCLEOTIDE SEQUENCE</scope>
    <source>
        <strain evidence="13">D6</strain>
    </source>
</reference>
<evidence type="ECO:0000313" key="14">
    <source>
        <dbReference type="Proteomes" id="UP001153069"/>
    </source>
</evidence>
<keyword evidence="5 12" id="KW-1133">Transmembrane helix</keyword>
<feature type="transmembrane region" description="Helical" evidence="12">
    <location>
        <begin position="300"/>
        <end position="320"/>
    </location>
</feature>
<evidence type="ECO:0000256" key="11">
    <source>
        <dbReference type="ARBA" id="ARBA00048044"/>
    </source>
</evidence>
<evidence type="ECO:0000256" key="5">
    <source>
        <dbReference type="ARBA" id="ARBA00022989"/>
    </source>
</evidence>
<feature type="transmembrane region" description="Helical" evidence="12">
    <location>
        <begin position="332"/>
        <end position="355"/>
    </location>
</feature>
<accession>A0A9N8D949</accession>
<dbReference type="GO" id="GO:0006784">
    <property type="term" value="P:heme A biosynthetic process"/>
    <property type="evidence" value="ECO:0007669"/>
    <property type="project" value="InterPro"/>
</dbReference>
<dbReference type="EMBL" id="CAICTM010000005">
    <property type="protein sequence ID" value="CAB9496471.1"/>
    <property type="molecule type" value="Genomic_DNA"/>
</dbReference>
<dbReference type="GO" id="GO:0016653">
    <property type="term" value="F:oxidoreductase activity, acting on NAD(P)H, heme protein as acceptor"/>
    <property type="evidence" value="ECO:0007669"/>
    <property type="project" value="TreeGrafter"/>
</dbReference>